<name>A0A381VEM9_9ZZZZ</name>
<proteinExistence type="predicted"/>
<dbReference type="InterPro" id="IPR011990">
    <property type="entry name" value="TPR-like_helical_dom_sf"/>
</dbReference>
<evidence type="ECO:0000256" key="4">
    <source>
        <dbReference type="ARBA" id="ARBA00023136"/>
    </source>
</evidence>
<keyword evidence="1" id="KW-1003">Cell membrane</keyword>
<dbReference type="AlphaFoldDB" id="A0A381VEM9"/>
<feature type="compositionally biased region" description="Basic and acidic residues" evidence="5">
    <location>
        <begin position="528"/>
        <end position="582"/>
    </location>
</feature>
<feature type="domain" description="VWFA" evidence="7">
    <location>
        <begin position="114"/>
        <end position="289"/>
    </location>
</feature>
<dbReference type="SUPFAM" id="SSF53300">
    <property type="entry name" value="vWA-like"/>
    <property type="match status" value="1"/>
</dbReference>
<dbReference type="PANTHER" id="PTHR22550:SF5">
    <property type="entry name" value="LEUCINE ZIPPER PROTEIN 4"/>
    <property type="match status" value="1"/>
</dbReference>
<dbReference type="InterPro" id="IPR050768">
    <property type="entry name" value="UPF0353/GerABKA_families"/>
</dbReference>
<dbReference type="PANTHER" id="PTHR22550">
    <property type="entry name" value="SPORE GERMINATION PROTEIN"/>
    <property type="match status" value="1"/>
</dbReference>
<keyword evidence="4 6" id="KW-0472">Membrane</keyword>
<feature type="compositionally biased region" description="Basic and acidic residues" evidence="5">
    <location>
        <begin position="606"/>
        <end position="619"/>
    </location>
</feature>
<evidence type="ECO:0000259" key="7">
    <source>
        <dbReference type="PROSITE" id="PS50234"/>
    </source>
</evidence>
<keyword evidence="3 6" id="KW-1133">Transmembrane helix</keyword>
<dbReference type="Gene3D" id="3.40.50.410">
    <property type="entry name" value="von Willebrand factor, type A domain"/>
    <property type="match status" value="1"/>
</dbReference>
<feature type="compositionally biased region" description="Basic residues" evidence="5">
    <location>
        <begin position="656"/>
        <end position="669"/>
    </location>
</feature>
<evidence type="ECO:0000313" key="8">
    <source>
        <dbReference type="EMBL" id="SVA38762.1"/>
    </source>
</evidence>
<dbReference type="InterPro" id="IPR036465">
    <property type="entry name" value="vWFA_dom_sf"/>
</dbReference>
<keyword evidence="2 6" id="KW-0812">Transmembrane</keyword>
<evidence type="ECO:0000256" key="1">
    <source>
        <dbReference type="ARBA" id="ARBA00022475"/>
    </source>
</evidence>
<accession>A0A381VEM9</accession>
<feature type="transmembrane region" description="Helical" evidence="6">
    <location>
        <begin position="31"/>
        <end position="50"/>
    </location>
</feature>
<dbReference type="Gene3D" id="1.25.40.10">
    <property type="entry name" value="Tetratricopeptide repeat domain"/>
    <property type="match status" value="1"/>
</dbReference>
<feature type="region of interest" description="Disordered" evidence="5">
    <location>
        <begin position="519"/>
        <end position="669"/>
    </location>
</feature>
<dbReference type="Pfam" id="PF13432">
    <property type="entry name" value="TPR_16"/>
    <property type="match status" value="1"/>
</dbReference>
<evidence type="ECO:0000256" key="6">
    <source>
        <dbReference type="SAM" id="Phobius"/>
    </source>
</evidence>
<dbReference type="SUPFAM" id="SSF48452">
    <property type="entry name" value="TPR-like"/>
    <property type="match status" value="1"/>
</dbReference>
<organism evidence="8">
    <name type="scientific">marine metagenome</name>
    <dbReference type="NCBI Taxonomy" id="408172"/>
    <lineage>
        <taxon>unclassified sequences</taxon>
        <taxon>metagenomes</taxon>
        <taxon>ecological metagenomes</taxon>
    </lineage>
</organism>
<evidence type="ECO:0000256" key="3">
    <source>
        <dbReference type="ARBA" id="ARBA00022989"/>
    </source>
</evidence>
<evidence type="ECO:0000256" key="5">
    <source>
        <dbReference type="SAM" id="MobiDB-lite"/>
    </source>
</evidence>
<gene>
    <name evidence="8" type="ORF">METZ01_LOCUS91616</name>
</gene>
<dbReference type="InterPro" id="IPR002035">
    <property type="entry name" value="VWF_A"/>
</dbReference>
<dbReference type="EMBL" id="UINC01008621">
    <property type="protein sequence ID" value="SVA38762.1"/>
    <property type="molecule type" value="Genomic_DNA"/>
</dbReference>
<dbReference type="Pfam" id="PF13519">
    <property type="entry name" value="VWA_2"/>
    <property type="match status" value="1"/>
</dbReference>
<protein>
    <recommendedName>
        <fullName evidence="7">VWFA domain-containing protein</fullName>
    </recommendedName>
</protein>
<feature type="compositionally biased region" description="Basic and acidic residues" evidence="5">
    <location>
        <begin position="589"/>
        <end position="600"/>
    </location>
</feature>
<sequence length="669" mass="75435">MNFRVAEAELREYGSRAFLERKVVHFEHSQILWLTALVVPLLGLFLGWAWRRRRERVTRFIHANLVEQLTLGLSAARRKAKLALLLGVVLLLFIALAQPKGGYELQKTETRSLDILVAVDTSRSMLATDQSPNRLERAKLAVLDLMRLAKRDRLGLIAFSGTAFLQCPLTIDRNAFIQNVNSLTTDIIPQGGTAIGEAVTEAVRTFEKEEDNHKVLVLMTDGEDHEAGVTDAAQKANKIGMKIFTIGLGSTEGELIQLPDPQTGRLEFLKDASGNVVKSRLNETLLRTLSTDTGAFYLPLQGADTMERLYEAGLAGLTPNRIENQMTKRYIERYQWPLGLAILLLLSEMLLREGRRKSPTNRASTGAAAAALGLLLLAPVALATPADARRAMEQDEFGRALRLYEKLLKDSPEDARLHYNAGAAAYGAGDFEKARNYFNSTLASPDAPLPLQQRAFYNLGNAMFRLGETTENPDDKAKQWNGALKKYEGASDLSKQLEKTLDDEDARFNTDVVKKRLEQLKQQQQQQGDDKQDKENQDKNEQQKDQEQQKSDDQKKQEQEQQQKDQQQKQDQQKGDEEKKEQQQQQSGQKEEEKKEEQQKQDGSGEEDKKEQSQPKPGEEQSDAGQAQPDGKMTPEQVRQLLNTLKQQERIYRPAQKGKARNRGITKNW</sequence>
<feature type="transmembrane region" description="Helical" evidence="6">
    <location>
        <begin position="82"/>
        <end position="99"/>
    </location>
</feature>
<dbReference type="PROSITE" id="PS50234">
    <property type="entry name" value="VWFA"/>
    <property type="match status" value="1"/>
</dbReference>
<reference evidence="8" key="1">
    <citation type="submission" date="2018-05" db="EMBL/GenBank/DDBJ databases">
        <authorList>
            <person name="Lanie J.A."/>
            <person name="Ng W.-L."/>
            <person name="Kazmierczak K.M."/>
            <person name="Andrzejewski T.M."/>
            <person name="Davidsen T.M."/>
            <person name="Wayne K.J."/>
            <person name="Tettelin H."/>
            <person name="Glass J.I."/>
            <person name="Rusch D."/>
            <person name="Podicherti R."/>
            <person name="Tsui H.-C.T."/>
            <person name="Winkler M.E."/>
        </authorList>
    </citation>
    <scope>NUCLEOTIDE SEQUENCE</scope>
</reference>
<dbReference type="SMART" id="SM00327">
    <property type="entry name" value="VWA"/>
    <property type="match status" value="1"/>
</dbReference>
<evidence type="ECO:0000256" key="2">
    <source>
        <dbReference type="ARBA" id="ARBA00022692"/>
    </source>
</evidence>